<accession>A0A7H1MC63</accession>
<dbReference type="AlphaFoldDB" id="A0A7H1MC63"/>
<evidence type="ECO:0000313" key="2">
    <source>
        <dbReference type="Proteomes" id="UP000516412"/>
    </source>
</evidence>
<gene>
    <name evidence="1" type="ORF">H7A79_1796</name>
</gene>
<evidence type="ECO:0000313" key="1">
    <source>
        <dbReference type="EMBL" id="QNT59228.1"/>
    </source>
</evidence>
<dbReference type="EMBL" id="CP060414">
    <property type="protein sequence ID" value="QNT59228.1"/>
    <property type="molecule type" value="Genomic_DNA"/>
</dbReference>
<sequence>MEYHLMNRDSSFFQEFNAPKTFHEILNEHGYDAVFWAKALAMYWYDRTGQEVDWLATPAGADLAYRLCWEFSDCGMHRNIYEMFDLAAEEAFPDSGQ</sequence>
<organism evidence="1 2">
    <name type="scientific">Neisseria musculi</name>
    <dbReference type="NCBI Taxonomy" id="1815583"/>
    <lineage>
        <taxon>Bacteria</taxon>
        <taxon>Pseudomonadati</taxon>
        <taxon>Pseudomonadota</taxon>
        <taxon>Betaproteobacteria</taxon>
        <taxon>Neisseriales</taxon>
        <taxon>Neisseriaceae</taxon>
        <taxon>Neisseria</taxon>
    </lineage>
</organism>
<protein>
    <submittedName>
        <fullName evidence="1">Uncharacterized protein</fullName>
    </submittedName>
</protein>
<name>A0A7H1MC63_9NEIS</name>
<dbReference type="Proteomes" id="UP000516412">
    <property type="component" value="Chromosome"/>
</dbReference>
<reference evidence="1" key="1">
    <citation type="submission" date="2024-06" db="EMBL/GenBank/DDBJ databases">
        <title>Complete Genome Sequence of mouse commensal type strain Neisseria musculi.</title>
        <authorList>
            <person name="Thapa E."/>
            <person name="Aluvathingal J."/>
            <person name="Nadendla S."/>
            <person name="Mehta A."/>
            <person name="Tettelin H."/>
            <person name="Weyand N.J."/>
        </authorList>
    </citation>
    <scope>NUCLEOTIDE SEQUENCE</scope>
    <source>
        <strain evidence="1">NW831</strain>
    </source>
</reference>
<keyword evidence="2" id="KW-1185">Reference proteome</keyword>
<dbReference type="KEGG" id="nmus:H7A79_1796"/>
<proteinExistence type="predicted"/>
<dbReference type="RefSeq" id="WP_187000114.1">
    <property type="nucleotide sequence ID" value="NZ_CP060414.2"/>
</dbReference>